<comment type="caution">
    <text evidence="1">The sequence shown here is derived from an EMBL/GenBank/DDBJ whole genome shotgun (WGS) entry which is preliminary data.</text>
</comment>
<name>M6W246_LEPBO</name>
<sequence>MLINDSTLIGLNGLEKLSGFERLTIDASTLLKGDLFKNLKLAKHLILYRDTVPEDLVIEKVDSKEIKLILNKIKGNIVIKSCNIRKVFLNGNSAYKVIFVDSKIGTVELLDNLFRSYEIESINSTVDTFKKSEALDPVQNPQQKIRNPNTKL</sequence>
<gene>
    <name evidence="1" type="ORF">LEP1GSC133_0354</name>
</gene>
<dbReference type="Proteomes" id="UP000012159">
    <property type="component" value="Unassembled WGS sequence"/>
</dbReference>
<dbReference type="AlphaFoldDB" id="M6W246"/>
<evidence type="ECO:0000313" key="1">
    <source>
        <dbReference type="EMBL" id="EMO63160.1"/>
    </source>
</evidence>
<accession>M6W246</accession>
<organism evidence="1 2">
    <name type="scientific">Leptospira borgpetersenii serovar Pomona str. 200901868</name>
    <dbReference type="NCBI Taxonomy" id="1192866"/>
    <lineage>
        <taxon>Bacteria</taxon>
        <taxon>Pseudomonadati</taxon>
        <taxon>Spirochaetota</taxon>
        <taxon>Spirochaetia</taxon>
        <taxon>Leptospirales</taxon>
        <taxon>Leptospiraceae</taxon>
        <taxon>Leptospira</taxon>
    </lineage>
</organism>
<protein>
    <submittedName>
        <fullName evidence="1">Uncharacterized protein</fullName>
    </submittedName>
</protein>
<reference evidence="1 2" key="1">
    <citation type="submission" date="2013-01" db="EMBL/GenBank/DDBJ databases">
        <authorList>
            <person name="Harkins D.M."/>
            <person name="Durkin A.S."/>
            <person name="Brinkac L.M."/>
            <person name="Haft D.H."/>
            <person name="Selengut J.D."/>
            <person name="Sanka R."/>
            <person name="DePew J."/>
            <person name="Purushe J."/>
            <person name="Picardeau M."/>
            <person name="Werts C."/>
            <person name="Goarant C."/>
            <person name="Vinetz J.M."/>
            <person name="Sutton G.G."/>
            <person name="Nierman W.C."/>
            <person name="Fouts D.E."/>
        </authorList>
    </citation>
    <scope>NUCLEOTIDE SEQUENCE [LARGE SCALE GENOMIC DNA]</scope>
    <source>
        <strain evidence="1 2">200901868</strain>
    </source>
</reference>
<dbReference type="EMBL" id="AKWF02000061">
    <property type="protein sequence ID" value="EMO63160.1"/>
    <property type="molecule type" value="Genomic_DNA"/>
</dbReference>
<evidence type="ECO:0000313" key="2">
    <source>
        <dbReference type="Proteomes" id="UP000012159"/>
    </source>
</evidence>
<proteinExistence type="predicted"/>